<evidence type="ECO:0000256" key="1">
    <source>
        <dbReference type="SAM" id="MobiDB-lite"/>
    </source>
</evidence>
<accession>A0A8X6XQD0</accession>
<comment type="caution">
    <text evidence="2">The sequence shown here is derived from an EMBL/GenBank/DDBJ whole genome shotgun (WGS) entry which is preliminary data.</text>
</comment>
<feature type="region of interest" description="Disordered" evidence="1">
    <location>
        <begin position="1"/>
        <end position="20"/>
    </location>
</feature>
<protein>
    <submittedName>
        <fullName evidence="2">Uncharacterized protein</fullName>
    </submittedName>
</protein>
<keyword evidence="3" id="KW-1185">Reference proteome</keyword>
<evidence type="ECO:0000313" key="3">
    <source>
        <dbReference type="Proteomes" id="UP000886998"/>
    </source>
</evidence>
<sequence length="159" mass="18353">MHLFRISNPTIKGGKTQKPPRIECPIEQRTSYLRSKTKPKQVALKRITLPPEAQKKRKILHSLFETLLRNVSPPHQFLMPGRVTVKNCIFSPFIWLSLQTRRSLDRRLFLRVYIPNPIYPTHALPKKGFHPPNQCRPSLIHSQQNHCQSPSITGLTAPP</sequence>
<dbReference type="AlphaFoldDB" id="A0A8X6XQD0"/>
<dbReference type="Proteomes" id="UP000886998">
    <property type="component" value="Unassembled WGS sequence"/>
</dbReference>
<name>A0A8X6XQD0_9ARAC</name>
<evidence type="ECO:0000313" key="2">
    <source>
        <dbReference type="EMBL" id="GFY57381.1"/>
    </source>
</evidence>
<gene>
    <name evidence="2" type="ORF">TNIN_128091</name>
</gene>
<proteinExistence type="predicted"/>
<reference evidence="2" key="1">
    <citation type="submission" date="2020-08" db="EMBL/GenBank/DDBJ databases">
        <title>Multicomponent nature underlies the extraordinary mechanical properties of spider dragline silk.</title>
        <authorList>
            <person name="Kono N."/>
            <person name="Nakamura H."/>
            <person name="Mori M."/>
            <person name="Yoshida Y."/>
            <person name="Ohtoshi R."/>
            <person name="Malay A.D."/>
            <person name="Moran D.A.P."/>
            <person name="Tomita M."/>
            <person name="Numata K."/>
            <person name="Arakawa K."/>
        </authorList>
    </citation>
    <scope>NUCLEOTIDE SEQUENCE</scope>
</reference>
<feature type="region of interest" description="Disordered" evidence="1">
    <location>
        <begin position="140"/>
        <end position="159"/>
    </location>
</feature>
<organism evidence="2 3">
    <name type="scientific">Trichonephila inaurata madagascariensis</name>
    <dbReference type="NCBI Taxonomy" id="2747483"/>
    <lineage>
        <taxon>Eukaryota</taxon>
        <taxon>Metazoa</taxon>
        <taxon>Ecdysozoa</taxon>
        <taxon>Arthropoda</taxon>
        <taxon>Chelicerata</taxon>
        <taxon>Arachnida</taxon>
        <taxon>Araneae</taxon>
        <taxon>Araneomorphae</taxon>
        <taxon>Entelegynae</taxon>
        <taxon>Araneoidea</taxon>
        <taxon>Nephilidae</taxon>
        <taxon>Trichonephila</taxon>
        <taxon>Trichonephila inaurata</taxon>
    </lineage>
</organism>
<dbReference type="EMBL" id="BMAV01011467">
    <property type="protein sequence ID" value="GFY57381.1"/>
    <property type="molecule type" value="Genomic_DNA"/>
</dbReference>